<gene>
    <name evidence="1" type="ORF">J2D73_16800</name>
</gene>
<evidence type="ECO:0000313" key="1">
    <source>
        <dbReference type="EMBL" id="MBO1361446.1"/>
    </source>
</evidence>
<name>A0ABS3LZW1_9PROT</name>
<sequence>MATPSAIDNAVWGLRSSETFVSLDFPDRIVITTTALPAIGDTVDCNFALMRGDAVLYSNDSGLSTLEIQGQTSADAVKQNWKIKVKNASKDKVALRFGSWDETTSITFKAYGSINSNATAFDRTMTREAICLELWRRIRRAYDPPNNRIAPWYAWMDADLSLLSDAQFSCDCRPIAVYMQIGSATAPTLYGAYMLRSNNTNATYLIDDSNAQHYLLQPQHGPTDLWSNTAHLSDDTVWEFSSPATPDDTVPARLLAWFKAVLAGTDSWANYPSYLRLESWIDYKIFCDVVGSFDSMTNNLMLKSYTGTETSGLWEVDAYDLDESLGCKWNFPYGSDPETTGITTDQDAMWTSFSVYFAGAINARYAYLRANGVLTLETLTEIQKFYSAGFRPADVEYDWTTWGTNLPSNNPYILNWFSRRLAWLDDRWGYSA</sequence>
<protein>
    <submittedName>
        <fullName evidence="1">CotH kinase family protein</fullName>
    </submittedName>
</protein>
<dbReference type="EMBL" id="JAFVMF010000022">
    <property type="protein sequence ID" value="MBO1361446.1"/>
    <property type="molecule type" value="Genomic_DNA"/>
</dbReference>
<proteinExistence type="predicted"/>
<keyword evidence="1" id="KW-0418">Kinase</keyword>
<dbReference type="InterPro" id="IPR014867">
    <property type="entry name" value="Spore_coat_CotH_CotH2/3/7"/>
</dbReference>
<dbReference type="Proteomes" id="UP000664771">
    <property type="component" value="Unassembled WGS sequence"/>
</dbReference>
<dbReference type="RefSeq" id="WP_207883193.1">
    <property type="nucleotide sequence ID" value="NZ_JAFVMF010000022.1"/>
</dbReference>
<dbReference type="Pfam" id="PF08757">
    <property type="entry name" value="CotH"/>
    <property type="match status" value="1"/>
</dbReference>
<keyword evidence="2" id="KW-1185">Reference proteome</keyword>
<reference evidence="1 2" key="1">
    <citation type="submission" date="2021-03" db="EMBL/GenBank/DDBJ databases">
        <title>The complete genome sequence of Acetobacter sacchari TBRC 11175.</title>
        <authorList>
            <person name="Charoenyingcharoen P."/>
            <person name="Yukphan P."/>
        </authorList>
    </citation>
    <scope>NUCLEOTIDE SEQUENCE [LARGE SCALE GENOMIC DNA]</scope>
    <source>
        <strain evidence="1 2">TBRC 11175</strain>
    </source>
</reference>
<accession>A0ABS3LZW1</accession>
<organism evidence="1 2">
    <name type="scientific">Acetobacter sacchari</name>
    <dbReference type="NCBI Taxonomy" id="2661687"/>
    <lineage>
        <taxon>Bacteria</taxon>
        <taxon>Pseudomonadati</taxon>
        <taxon>Pseudomonadota</taxon>
        <taxon>Alphaproteobacteria</taxon>
        <taxon>Acetobacterales</taxon>
        <taxon>Acetobacteraceae</taxon>
        <taxon>Acetobacter</taxon>
    </lineage>
</organism>
<keyword evidence="1" id="KW-0808">Transferase</keyword>
<comment type="caution">
    <text evidence="1">The sequence shown here is derived from an EMBL/GenBank/DDBJ whole genome shotgun (WGS) entry which is preliminary data.</text>
</comment>
<evidence type="ECO:0000313" key="2">
    <source>
        <dbReference type="Proteomes" id="UP000664771"/>
    </source>
</evidence>
<dbReference type="GO" id="GO:0016301">
    <property type="term" value="F:kinase activity"/>
    <property type="evidence" value="ECO:0007669"/>
    <property type="project" value="UniProtKB-KW"/>
</dbReference>